<dbReference type="Proteomes" id="UP000254737">
    <property type="component" value="Unassembled WGS sequence"/>
</dbReference>
<evidence type="ECO:0000313" key="4">
    <source>
        <dbReference type="EMBL" id="STD59511.1"/>
    </source>
</evidence>
<dbReference type="InterPro" id="IPR007837">
    <property type="entry name" value="DinB"/>
</dbReference>
<dbReference type="EMBL" id="UFXS01000001">
    <property type="protein sequence ID" value="STD59511.1"/>
    <property type="molecule type" value="Genomic_DNA"/>
</dbReference>
<sequence>MNYFKNLYLLTTNQNNMKIVELLAKELQNEYQITKEFIARFPEDKTTYKPHEKSMDITMLTNHIVEIFAWPALILTTDKLDFATGDYKPTSFTSVQDLQKKLDDDYESGENALKNATDEQLKDNWKIVAGDTVFADFTKYEAIRHALNQITHHRAQLGVFYRLLGIDLPSSYGPSADSQKFQ</sequence>
<dbReference type="STRING" id="343874.GCA_000805695_02510"/>
<dbReference type="AlphaFoldDB" id="A0A376GGZ3"/>
<dbReference type="Gene3D" id="1.20.120.450">
    <property type="entry name" value="dinb family like domain"/>
    <property type="match status" value="1"/>
</dbReference>
<dbReference type="SUPFAM" id="SSF109854">
    <property type="entry name" value="DinB/YfiT-like putative metalloenzymes"/>
    <property type="match status" value="1"/>
</dbReference>
<protein>
    <submittedName>
        <fullName evidence="4">DinB family</fullName>
    </submittedName>
</protein>
<feature type="binding site" evidence="3">
    <location>
        <position position="63"/>
    </location>
    <ligand>
        <name>a divalent metal cation</name>
        <dbReference type="ChEBI" id="CHEBI:60240"/>
    </ligand>
</feature>
<gene>
    <name evidence="4" type="ORF">NCTC13456_03167</name>
</gene>
<dbReference type="GO" id="GO:0046872">
    <property type="term" value="F:metal ion binding"/>
    <property type="evidence" value="ECO:0007669"/>
    <property type="project" value="UniProtKB-KW"/>
</dbReference>
<dbReference type="InterPro" id="IPR034660">
    <property type="entry name" value="DinB/YfiT-like"/>
</dbReference>
<feature type="binding site" evidence="3">
    <location>
        <position position="153"/>
    </location>
    <ligand>
        <name>a divalent metal cation</name>
        <dbReference type="ChEBI" id="CHEBI:60240"/>
    </ligand>
</feature>
<proteinExistence type="inferred from homology"/>
<accession>A0A376GGZ3</accession>
<evidence type="ECO:0000256" key="2">
    <source>
        <dbReference type="ARBA" id="ARBA00022723"/>
    </source>
</evidence>
<evidence type="ECO:0000313" key="5">
    <source>
        <dbReference type="Proteomes" id="UP000254737"/>
    </source>
</evidence>
<keyword evidence="2 3" id="KW-0479">Metal-binding</keyword>
<dbReference type="Pfam" id="PF05163">
    <property type="entry name" value="DinB"/>
    <property type="match status" value="1"/>
</dbReference>
<evidence type="ECO:0000256" key="1">
    <source>
        <dbReference type="ARBA" id="ARBA00008635"/>
    </source>
</evidence>
<evidence type="ECO:0000256" key="3">
    <source>
        <dbReference type="PIRSR" id="PIRSR607837-1"/>
    </source>
</evidence>
<reference evidence="4 5" key="1">
    <citation type="submission" date="2018-06" db="EMBL/GenBank/DDBJ databases">
        <authorList>
            <consortium name="Pathogen Informatics"/>
            <person name="Doyle S."/>
        </authorList>
    </citation>
    <scope>NUCLEOTIDE SEQUENCE [LARGE SCALE GENOMIC DNA]</scope>
    <source>
        <strain evidence="4 5">NCTC13456</strain>
    </source>
</reference>
<comment type="similarity">
    <text evidence="1">Belongs to the DinB family.</text>
</comment>
<organism evidence="4 5">
    <name type="scientific">Empedobacter falsenii</name>
    <dbReference type="NCBI Taxonomy" id="343874"/>
    <lineage>
        <taxon>Bacteria</taxon>
        <taxon>Pseudomonadati</taxon>
        <taxon>Bacteroidota</taxon>
        <taxon>Flavobacteriia</taxon>
        <taxon>Flavobacteriales</taxon>
        <taxon>Weeksellaceae</taxon>
        <taxon>Empedobacter</taxon>
    </lineage>
</organism>
<name>A0A376GGZ3_9FLAO</name>